<proteinExistence type="inferred from homology"/>
<dbReference type="AlphaFoldDB" id="A0A0V0H1N2"/>
<evidence type="ECO:0000256" key="1">
    <source>
        <dbReference type="ARBA" id="ARBA00007626"/>
    </source>
</evidence>
<dbReference type="PROSITE" id="PS51375">
    <property type="entry name" value="PPR"/>
    <property type="match status" value="1"/>
</dbReference>
<comment type="similarity">
    <text evidence="1">Belongs to the PPR family. P subfamily.</text>
</comment>
<sequence length="108" mass="12674">MIKSCETRDDAVFVMGFVREMRCRFKVDVWGYNKLLMCLSRFVMIDDMKCVYDEMLSDMIKPDIYTFNTMINAYCKFDNVVEAEFYLSKILQAGLNPDTHTFTLFGAL</sequence>
<accession>A0A0V0H1N2</accession>
<evidence type="ECO:0000256" key="2">
    <source>
        <dbReference type="ARBA" id="ARBA00022737"/>
    </source>
</evidence>
<feature type="repeat" description="PPR" evidence="3">
    <location>
        <begin position="63"/>
        <end position="97"/>
    </location>
</feature>
<dbReference type="NCBIfam" id="TIGR00756">
    <property type="entry name" value="PPR"/>
    <property type="match status" value="1"/>
</dbReference>
<dbReference type="EMBL" id="GEDG01026772">
    <property type="protein sequence ID" value="JAP14290.1"/>
    <property type="molecule type" value="Transcribed_RNA"/>
</dbReference>
<dbReference type="Pfam" id="PF13041">
    <property type="entry name" value="PPR_2"/>
    <property type="match status" value="1"/>
</dbReference>
<evidence type="ECO:0000256" key="3">
    <source>
        <dbReference type="PROSITE-ProRule" id="PRU00708"/>
    </source>
</evidence>
<dbReference type="InterPro" id="IPR011990">
    <property type="entry name" value="TPR-like_helical_dom_sf"/>
</dbReference>
<evidence type="ECO:0000313" key="4">
    <source>
        <dbReference type="EMBL" id="JAP14290.1"/>
    </source>
</evidence>
<reference evidence="4" key="1">
    <citation type="submission" date="2015-12" db="EMBL/GenBank/DDBJ databases">
        <title>Gene expression during late stages of embryo sac development: a critical building block for successful pollen-pistil interactions.</title>
        <authorList>
            <person name="Liu Y."/>
            <person name="Joly V."/>
            <person name="Sabar M."/>
            <person name="Matton D.P."/>
        </authorList>
    </citation>
    <scope>NUCLEOTIDE SEQUENCE</scope>
</reference>
<keyword evidence="2" id="KW-0677">Repeat</keyword>
<dbReference type="InterPro" id="IPR002885">
    <property type="entry name" value="PPR_rpt"/>
</dbReference>
<dbReference type="Gene3D" id="1.25.40.10">
    <property type="entry name" value="Tetratricopeptide repeat domain"/>
    <property type="match status" value="1"/>
</dbReference>
<dbReference type="PANTHER" id="PTHR47941">
    <property type="entry name" value="PENTATRICOPEPTIDE REPEAT-CONTAINING PROTEIN 3, MITOCHONDRIAL"/>
    <property type="match status" value="1"/>
</dbReference>
<organism evidence="4">
    <name type="scientific">Solanum chacoense</name>
    <name type="common">Chaco potato</name>
    <dbReference type="NCBI Taxonomy" id="4108"/>
    <lineage>
        <taxon>Eukaryota</taxon>
        <taxon>Viridiplantae</taxon>
        <taxon>Streptophyta</taxon>
        <taxon>Embryophyta</taxon>
        <taxon>Tracheophyta</taxon>
        <taxon>Spermatophyta</taxon>
        <taxon>Magnoliopsida</taxon>
        <taxon>eudicotyledons</taxon>
        <taxon>Gunneridae</taxon>
        <taxon>Pentapetalae</taxon>
        <taxon>asterids</taxon>
        <taxon>lamiids</taxon>
        <taxon>Solanales</taxon>
        <taxon>Solanaceae</taxon>
        <taxon>Solanoideae</taxon>
        <taxon>Solaneae</taxon>
        <taxon>Solanum</taxon>
    </lineage>
</organism>
<name>A0A0V0H1N2_SOLCH</name>
<protein>
    <submittedName>
        <fullName evidence="4">Putative ovule protein</fullName>
    </submittedName>
</protein>